<evidence type="ECO:0000313" key="2">
    <source>
        <dbReference type="EMBL" id="PNL61895.1"/>
    </source>
</evidence>
<proteinExistence type="predicted"/>
<accession>A0AAX0WV28</accession>
<evidence type="ECO:0000256" key="1">
    <source>
        <dbReference type="SAM" id="Phobius"/>
    </source>
</evidence>
<reference evidence="2" key="1">
    <citation type="submission" date="2017-12" db="EMBL/GenBank/DDBJ databases">
        <title>FDA dAtabase for Regulatory Grade micrObial Sequences (FDA-ARGOS): Supporting development and validation of Infectious Disease Dx tests.</title>
        <authorList>
            <person name="Kerrigan L."/>
            <person name="Tallon L.J."/>
            <person name="Sadzewicz L."/>
            <person name="Sengamalay N."/>
            <person name="Ott S."/>
            <person name="Godinez A."/>
            <person name="Nagaraj S."/>
            <person name="Vavikolanu K."/>
            <person name="Vyas G."/>
            <person name="Nadendla S."/>
            <person name="Aluvathingal J."/>
            <person name="Sichtig H."/>
        </authorList>
    </citation>
    <scope>NUCLEOTIDE SEQUENCE [LARGE SCALE GENOMIC DNA]</scope>
    <source>
        <strain evidence="2">FDAARGOS_200</strain>
    </source>
</reference>
<organism evidence="2 3">
    <name type="scientific">Legionella anisa</name>
    <dbReference type="NCBI Taxonomy" id="28082"/>
    <lineage>
        <taxon>Bacteria</taxon>
        <taxon>Pseudomonadati</taxon>
        <taxon>Pseudomonadota</taxon>
        <taxon>Gammaproteobacteria</taxon>
        <taxon>Legionellales</taxon>
        <taxon>Legionellaceae</taxon>
        <taxon>Legionella</taxon>
    </lineage>
</organism>
<gene>
    <name evidence="2" type="ORF">A6J39_012105</name>
</gene>
<comment type="caution">
    <text evidence="2">The sequence shown here is derived from an EMBL/GenBank/DDBJ whole genome shotgun (WGS) entry which is preliminary data.</text>
</comment>
<keyword evidence="1" id="KW-0812">Transmembrane</keyword>
<keyword evidence="1" id="KW-1133">Transmembrane helix</keyword>
<dbReference type="Proteomes" id="UP000192511">
    <property type="component" value="Unassembled WGS sequence"/>
</dbReference>
<dbReference type="RefSeq" id="WP_019232440.1">
    <property type="nucleotide sequence ID" value="NZ_CAAAHR010000041.1"/>
</dbReference>
<keyword evidence="1" id="KW-0472">Membrane</keyword>
<sequence length="138" mass="15976">MSPLSEIVIEPGKSKTYLRLILVTYLITVILILYSSIALFIKLILLGFIFILLKVDWANQSPCSSIKKIQFIGNAWVLEIHQDEKQTYTQAVILIHNPFFQLIEFANSNQKKRIVLFLDQITNYQLRLLHLKISQSSI</sequence>
<evidence type="ECO:0008006" key="4">
    <source>
        <dbReference type="Google" id="ProtNLM"/>
    </source>
</evidence>
<dbReference type="GeneID" id="98065769"/>
<keyword evidence="3" id="KW-1185">Reference proteome</keyword>
<dbReference type="EMBL" id="NBTX02000004">
    <property type="protein sequence ID" value="PNL61895.1"/>
    <property type="molecule type" value="Genomic_DNA"/>
</dbReference>
<protein>
    <recommendedName>
        <fullName evidence="4">GPI-GlcNAc transferase complex PIG-H component conserved domain-containing protein</fullName>
    </recommendedName>
</protein>
<feature type="transmembrane region" description="Helical" evidence="1">
    <location>
        <begin position="20"/>
        <end position="53"/>
    </location>
</feature>
<name>A0AAX0WV28_9GAMM</name>
<dbReference type="AlphaFoldDB" id="A0AAX0WV28"/>
<evidence type="ECO:0000313" key="3">
    <source>
        <dbReference type="Proteomes" id="UP000192511"/>
    </source>
</evidence>